<dbReference type="SUPFAM" id="SSF50978">
    <property type="entry name" value="WD40 repeat-like"/>
    <property type="match status" value="1"/>
</dbReference>
<evidence type="ECO:0000313" key="1">
    <source>
        <dbReference type="EnsemblMetazoa" id="CJA03957.1"/>
    </source>
</evidence>
<dbReference type="EnsemblMetazoa" id="CJA03957.1">
    <property type="protein sequence ID" value="CJA03957.1"/>
    <property type="gene ID" value="WBGene00123161"/>
</dbReference>
<dbReference type="AlphaFoldDB" id="A0A8R1DJN1"/>
<proteinExistence type="predicted"/>
<dbReference type="GO" id="GO:0042273">
    <property type="term" value="P:ribosomal large subunit biogenesis"/>
    <property type="evidence" value="ECO:0007669"/>
    <property type="project" value="InterPro"/>
</dbReference>
<dbReference type="PANTHER" id="PTHR16038:SF4">
    <property type="entry name" value="WD REPEAT-CONTAINING PROTEIN 74"/>
    <property type="match status" value="1"/>
</dbReference>
<dbReference type="GO" id="GO:0005730">
    <property type="term" value="C:nucleolus"/>
    <property type="evidence" value="ECO:0007669"/>
    <property type="project" value="InterPro"/>
</dbReference>
<evidence type="ECO:0000313" key="2">
    <source>
        <dbReference type="Proteomes" id="UP000005237"/>
    </source>
</evidence>
<reference evidence="1" key="2">
    <citation type="submission" date="2022-06" db="UniProtKB">
        <authorList>
            <consortium name="EnsemblMetazoa"/>
        </authorList>
    </citation>
    <scope>IDENTIFICATION</scope>
    <source>
        <strain evidence="1">DF5081</strain>
    </source>
</reference>
<protein>
    <submittedName>
        <fullName evidence="1">Uncharacterized protein</fullName>
    </submittedName>
</protein>
<dbReference type="PANTHER" id="PTHR16038">
    <property type="entry name" value="NOP SEVEN ASSOCIATED PROTEIN 1"/>
    <property type="match status" value="1"/>
</dbReference>
<name>A0A8R1DJN1_CAEJA</name>
<dbReference type="Gene3D" id="2.130.10.10">
    <property type="entry name" value="YVTN repeat-like/Quinoprotein amine dehydrogenase"/>
    <property type="match status" value="1"/>
</dbReference>
<dbReference type="InterPro" id="IPR036322">
    <property type="entry name" value="WD40_repeat_dom_sf"/>
</dbReference>
<organism evidence="1 2">
    <name type="scientific">Caenorhabditis japonica</name>
    <dbReference type="NCBI Taxonomy" id="281687"/>
    <lineage>
        <taxon>Eukaryota</taxon>
        <taxon>Metazoa</taxon>
        <taxon>Ecdysozoa</taxon>
        <taxon>Nematoda</taxon>
        <taxon>Chromadorea</taxon>
        <taxon>Rhabditida</taxon>
        <taxon>Rhabditina</taxon>
        <taxon>Rhabditomorpha</taxon>
        <taxon>Rhabditoidea</taxon>
        <taxon>Rhabditidae</taxon>
        <taxon>Peloderinae</taxon>
        <taxon>Caenorhabditis</taxon>
    </lineage>
</organism>
<accession>A0A8R1DJN1</accession>
<dbReference type="Proteomes" id="UP000005237">
    <property type="component" value="Unassembled WGS sequence"/>
</dbReference>
<keyword evidence="2" id="KW-1185">Reference proteome</keyword>
<dbReference type="InterPro" id="IPR015943">
    <property type="entry name" value="WD40/YVTN_repeat-like_dom_sf"/>
</dbReference>
<sequence>MDCFIGATTGALKGALLRDNTFQNLCEIKSLEPKNDEITSMVWNDDEQTEILIARLNRDLQVFDVETSEQTSILTVTGGTGAIKGLFRTDEKTYTCVESGDLQVWNDKSEAVTSWKCGPGVAFMRGSSERQEILTGGMKNLLKTWDLETGQQVWSAKNVPPDMLGLEIPIMITDGRFIPSENTILEATKHHEVNI</sequence>
<reference evidence="2" key="1">
    <citation type="submission" date="2010-08" db="EMBL/GenBank/DDBJ databases">
        <authorList>
            <consortium name="Caenorhabditis japonica Sequencing Consortium"/>
            <person name="Wilson R.K."/>
        </authorList>
    </citation>
    <scope>NUCLEOTIDE SEQUENCE [LARGE SCALE GENOMIC DNA]</scope>
    <source>
        <strain evidence="2">DF5081</strain>
    </source>
</reference>
<dbReference type="InterPro" id="IPR037379">
    <property type="entry name" value="WDR74/Nsa1"/>
</dbReference>
<dbReference type="GO" id="GO:0030687">
    <property type="term" value="C:preribosome, large subunit precursor"/>
    <property type="evidence" value="ECO:0007669"/>
    <property type="project" value="TreeGrafter"/>
</dbReference>